<gene>
    <name evidence="4" type="ORF">LY90DRAFT_523555</name>
</gene>
<feature type="compositionally biased region" description="Polar residues" evidence="3">
    <location>
        <begin position="561"/>
        <end position="570"/>
    </location>
</feature>
<sequence>MAQDALKDITEFFENDIGESIIGRNDSLASFRELGPPDLCHIIKTNNKVSTKDIGSYHFVLGTDTSSSATIAAYLNSLSYSLTEEQSGWFSNNKSQPSWKIRSGTYCCFNAFSRVDMRVEVQIPGGVVSYLVDLKGDRHPITNNTLWQETYISGILRAIMDDNDEPDGNDGNQLRGLRKLDAIKNLESEKRFLEAASAEFWKSWQLGTEPEVQVATYVSNHLSNGLMKYFGNSYRYDIAAKFFEQLAEKDPEVTVLLAKSYIGYDEEIKAIEVLNRALKAKPQSYSLILVQIDFLRKKKRFDMALKLAKLAVTYAPSEYSTWATLAEVFFELGDIEMALLTLNSCPMFTYCEKDSNCQRMPMPARLNIAMNYETKSSPEELKDIKDFISPSDSNGDLREHIHPELLRLPANSLRGTFLKAYELLVKIVRKIGWNKLLFYRSSVFVMEEEYRIQRANIEKKQQEKNEEQERKVSFSRTTENKIEEVVIQEHQKTEEPEETKEEVKGKEKAENEDSETDEDLNNKLEEISLSSDAPAEKPEKEINEEVKEESKKEDKNKGNNVPSHTNSIIVDNNGADGTDEEKVKIKKKKLINSESHLIKNELNKFSQYSFKNKRLCERWLDNLFMVLYEDLRFYSSFRDEIAHLKAREARHVAYRKSSMEWEVFGDLALRLQHIDEAKEAYLYSFEQKYSSKSLLRLLDIYSSEYNIQGSLEIINRLVILYEFTYNDNTYPNPIGRSIFKLIHYHGLVKVMNAALGLTNYDLIQKYFEYAKLFRVEGFNL</sequence>
<keyword evidence="2" id="KW-0175">Coiled coil</keyword>
<name>A0A1Y2CQD6_9FUNG</name>
<feature type="region of interest" description="Disordered" evidence="3">
    <location>
        <begin position="481"/>
        <end position="577"/>
    </location>
</feature>
<feature type="coiled-coil region" evidence="2">
    <location>
        <begin position="445"/>
        <end position="477"/>
    </location>
</feature>
<dbReference type="SUPFAM" id="SSF48452">
    <property type="entry name" value="TPR-like"/>
    <property type="match status" value="1"/>
</dbReference>
<dbReference type="Pfam" id="PF09295">
    <property type="entry name" value="ChAPs"/>
    <property type="match status" value="1"/>
</dbReference>
<dbReference type="PANTHER" id="PTHR31975:SF1">
    <property type="entry name" value="BUD SITE SELECTION PROTEIN 7-RELATED"/>
    <property type="match status" value="1"/>
</dbReference>
<feature type="compositionally biased region" description="Basic and acidic residues" evidence="3">
    <location>
        <begin position="534"/>
        <end position="557"/>
    </location>
</feature>
<keyword evidence="1" id="KW-0802">TPR repeat</keyword>
<evidence type="ECO:0000313" key="4">
    <source>
        <dbReference type="EMBL" id="ORY49248.1"/>
    </source>
</evidence>
<reference evidence="4 5" key="1">
    <citation type="submission" date="2016-08" db="EMBL/GenBank/DDBJ databases">
        <title>A Parts List for Fungal Cellulosomes Revealed by Comparative Genomics.</title>
        <authorList>
            <consortium name="DOE Joint Genome Institute"/>
            <person name="Haitjema C.H."/>
            <person name="Gilmore S.P."/>
            <person name="Henske J.K."/>
            <person name="Solomon K.V."/>
            <person name="De Groot R."/>
            <person name="Kuo A."/>
            <person name="Mondo S.J."/>
            <person name="Salamov A.A."/>
            <person name="Labutti K."/>
            <person name="Zhao Z."/>
            <person name="Chiniquy J."/>
            <person name="Barry K."/>
            <person name="Brewer H.M."/>
            <person name="Purvine S.O."/>
            <person name="Wright A.T."/>
            <person name="Boxma B."/>
            <person name="Van Alen T."/>
            <person name="Hackstein J.H."/>
            <person name="Baker S.E."/>
            <person name="Grigoriev I.V."/>
            <person name="O'Malley M.A."/>
        </authorList>
    </citation>
    <scope>NUCLEOTIDE SEQUENCE [LARGE SCALE GENOMIC DNA]</scope>
    <source>
        <strain evidence="4 5">G1</strain>
    </source>
</reference>
<dbReference type="InterPro" id="IPR019734">
    <property type="entry name" value="TPR_rpt"/>
</dbReference>
<evidence type="ECO:0000256" key="3">
    <source>
        <dbReference type="SAM" id="MobiDB-lite"/>
    </source>
</evidence>
<dbReference type="Gene3D" id="1.25.40.10">
    <property type="entry name" value="Tetratricopeptide repeat domain"/>
    <property type="match status" value="2"/>
</dbReference>
<dbReference type="AlphaFoldDB" id="A0A1Y2CQD6"/>
<dbReference type="PROSITE" id="PS50005">
    <property type="entry name" value="TPR"/>
    <property type="match status" value="1"/>
</dbReference>
<dbReference type="InterPro" id="IPR011990">
    <property type="entry name" value="TPR-like_helical_dom_sf"/>
</dbReference>
<evidence type="ECO:0000256" key="1">
    <source>
        <dbReference type="PROSITE-ProRule" id="PRU00339"/>
    </source>
</evidence>
<dbReference type="STRING" id="1754190.A0A1Y2CQD6"/>
<proteinExistence type="predicted"/>
<keyword evidence="5" id="KW-1185">Reference proteome</keyword>
<dbReference type="GO" id="GO:0034044">
    <property type="term" value="C:exomer complex"/>
    <property type="evidence" value="ECO:0007669"/>
    <property type="project" value="UniProtKB-ARBA"/>
</dbReference>
<dbReference type="InterPro" id="IPR015374">
    <property type="entry name" value="ChAPs"/>
</dbReference>
<organism evidence="4 5">
    <name type="scientific">Neocallimastix californiae</name>
    <dbReference type="NCBI Taxonomy" id="1754190"/>
    <lineage>
        <taxon>Eukaryota</taxon>
        <taxon>Fungi</taxon>
        <taxon>Fungi incertae sedis</taxon>
        <taxon>Chytridiomycota</taxon>
        <taxon>Chytridiomycota incertae sedis</taxon>
        <taxon>Neocallimastigomycetes</taxon>
        <taxon>Neocallimastigales</taxon>
        <taxon>Neocallimastigaceae</taxon>
        <taxon>Neocallimastix</taxon>
    </lineage>
</organism>
<dbReference type="EMBL" id="MCOG01000100">
    <property type="protein sequence ID" value="ORY49248.1"/>
    <property type="molecule type" value="Genomic_DNA"/>
</dbReference>
<feature type="repeat" description="TPR" evidence="1">
    <location>
        <begin position="251"/>
        <end position="284"/>
    </location>
</feature>
<evidence type="ECO:0000313" key="5">
    <source>
        <dbReference type="Proteomes" id="UP000193920"/>
    </source>
</evidence>
<comment type="caution">
    <text evidence="4">The sequence shown here is derived from an EMBL/GenBank/DDBJ whole genome shotgun (WGS) entry which is preliminary data.</text>
</comment>
<evidence type="ECO:0000256" key="2">
    <source>
        <dbReference type="SAM" id="Coils"/>
    </source>
</evidence>
<feature type="compositionally biased region" description="Basic and acidic residues" evidence="3">
    <location>
        <begin position="481"/>
        <end position="494"/>
    </location>
</feature>
<protein>
    <submittedName>
        <fullName evidence="4">Chaps-domain-containing protein</fullName>
    </submittedName>
</protein>
<dbReference type="PANTHER" id="PTHR31975">
    <property type="entry name" value="BUD SITE SELECTION PROTEIN 7-RELATED"/>
    <property type="match status" value="1"/>
</dbReference>
<dbReference type="Proteomes" id="UP000193920">
    <property type="component" value="Unassembled WGS sequence"/>
</dbReference>
<accession>A0A1Y2CQD6</accession>
<feature type="compositionally biased region" description="Basic and acidic residues" evidence="3">
    <location>
        <begin position="501"/>
        <end position="511"/>
    </location>
</feature>
<dbReference type="GO" id="GO:0006893">
    <property type="term" value="P:Golgi to plasma membrane transport"/>
    <property type="evidence" value="ECO:0007669"/>
    <property type="project" value="TreeGrafter"/>
</dbReference>
<dbReference type="OrthoDB" id="434695at2759"/>